<dbReference type="AlphaFoldDB" id="A0A841GYM6"/>
<organism evidence="2 3">
    <name type="scientific">Longimicrobium terrae</name>
    <dbReference type="NCBI Taxonomy" id="1639882"/>
    <lineage>
        <taxon>Bacteria</taxon>
        <taxon>Pseudomonadati</taxon>
        <taxon>Gemmatimonadota</taxon>
        <taxon>Longimicrobiia</taxon>
        <taxon>Longimicrobiales</taxon>
        <taxon>Longimicrobiaceae</taxon>
        <taxon>Longimicrobium</taxon>
    </lineage>
</organism>
<accession>A0A841GYM6</accession>
<dbReference type="EMBL" id="JACHIA010000006">
    <property type="protein sequence ID" value="MBB6070836.1"/>
    <property type="molecule type" value="Genomic_DNA"/>
</dbReference>
<dbReference type="InterPro" id="IPR027392">
    <property type="entry name" value="TF_Znf"/>
</dbReference>
<dbReference type="Pfam" id="PF13453">
    <property type="entry name" value="Zn_ribbon_TFIIB"/>
    <property type="match status" value="1"/>
</dbReference>
<reference evidence="2 3" key="1">
    <citation type="submission" date="2020-08" db="EMBL/GenBank/DDBJ databases">
        <title>Genomic Encyclopedia of Type Strains, Phase IV (KMG-IV): sequencing the most valuable type-strain genomes for metagenomic binning, comparative biology and taxonomic classification.</title>
        <authorList>
            <person name="Goeker M."/>
        </authorList>
    </citation>
    <scope>NUCLEOTIDE SEQUENCE [LARGE SCALE GENOMIC DNA]</scope>
    <source>
        <strain evidence="2 3">DSM 29007</strain>
    </source>
</reference>
<comment type="caution">
    <text evidence="2">The sequence shown here is derived from an EMBL/GenBank/DDBJ whole genome shotgun (WGS) entry which is preliminary data.</text>
</comment>
<protein>
    <submittedName>
        <fullName evidence="2">Zn-finger nucleic acid-binding protein</fullName>
    </submittedName>
</protein>
<sequence>MPEAAVLRCPGCGAPATTDLHACSHCSARLATVACPSCFGRVFSGTRHCPHCGTRADRAASESDERSLSCPRCAGELNPVQVGGARLRECARCSGVWVAPDDFTRVTTDAEQQAAVLAFRADAPPAPVETRVQYLSCPVCAKLMNRNNFQRISGVILDQCKDHGAWLDADELRRIIEFIRAGGVDRAREKEKQALSDERRRLERARVITDPALRPVQVVKEEPTPLLTAAVVGLIAFFGMD</sequence>
<proteinExistence type="predicted"/>
<name>A0A841GYM6_9BACT</name>
<gene>
    <name evidence="2" type="ORF">HNQ61_002458</name>
</gene>
<dbReference type="RefSeq" id="WP_170033179.1">
    <property type="nucleotide sequence ID" value="NZ_JABDTL010000001.1"/>
</dbReference>
<dbReference type="Proteomes" id="UP000582837">
    <property type="component" value="Unassembled WGS sequence"/>
</dbReference>
<evidence type="ECO:0000313" key="2">
    <source>
        <dbReference type="EMBL" id="MBB6070836.1"/>
    </source>
</evidence>
<evidence type="ECO:0000259" key="1">
    <source>
        <dbReference type="Pfam" id="PF13453"/>
    </source>
</evidence>
<evidence type="ECO:0000313" key="3">
    <source>
        <dbReference type="Proteomes" id="UP000582837"/>
    </source>
</evidence>
<feature type="domain" description="Transcription factor zinc-finger" evidence="1">
    <location>
        <begin position="70"/>
        <end position="105"/>
    </location>
</feature>
<keyword evidence="3" id="KW-1185">Reference proteome</keyword>